<dbReference type="InterPro" id="IPR000014">
    <property type="entry name" value="PAS"/>
</dbReference>
<protein>
    <submittedName>
        <fullName evidence="4">EAL domain-containing protein</fullName>
    </submittedName>
</protein>
<dbReference type="SUPFAM" id="SSF55785">
    <property type="entry name" value="PYP-like sensor domain (PAS domain)"/>
    <property type="match status" value="2"/>
</dbReference>
<dbReference type="InterPro" id="IPR029787">
    <property type="entry name" value="Nucleotide_cyclase"/>
</dbReference>
<dbReference type="InterPro" id="IPR035965">
    <property type="entry name" value="PAS-like_dom_sf"/>
</dbReference>
<dbReference type="PROSITE" id="PS50883">
    <property type="entry name" value="EAL"/>
    <property type="match status" value="1"/>
</dbReference>
<evidence type="ECO:0000259" key="2">
    <source>
        <dbReference type="PROSITE" id="PS50883"/>
    </source>
</evidence>
<gene>
    <name evidence="4" type="ORF">ENU91_00245</name>
</gene>
<dbReference type="SMART" id="SM00052">
    <property type="entry name" value="EAL"/>
    <property type="match status" value="1"/>
</dbReference>
<dbReference type="PROSITE" id="PS50112">
    <property type="entry name" value="PAS"/>
    <property type="match status" value="2"/>
</dbReference>
<evidence type="ECO:0000259" key="3">
    <source>
        <dbReference type="PROSITE" id="PS50887"/>
    </source>
</evidence>
<dbReference type="PANTHER" id="PTHR33121:SF71">
    <property type="entry name" value="OXYGEN SENSOR PROTEIN DOSP"/>
    <property type="match status" value="1"/>
</dbReference>
<dbReference type="CDD" id="cd01948">
    <property type="entry name" value="EAL"/>
    <property type="match status" value="1"/>
</dbReference>
<dbReference type="NCBIfam" id="TIGR00229">
    <property type="entry name" value="sensory_box"/>
    <property type="match status" value="2"/>
</dbReference>
<dbReference type="CDD" id="cd00130">
    <property type="entry name" value="PAS"/>
    <property type="match status" value="2"/>
</dbReference>
<dbReference type="AlphaFoldDB" id="A0A7V4N443"/>
<dbReference type="InterPro" id="IPR001633">
    <property type="entry name" value="EAL_dom"/>
</dbReference>
<sequence>MDIELRICSCQREKLNLWEKFSENLKNLLKKEIKLSVFKKFPQDLDDVDLFFISPSLSLHLIEKDYIPIAKFKNQFDHYLALSNKPFSELKKEEKIKIITVNRAIFYVLLFYLVLQFDFDFSKIRVIFKDSPEEVEAEILNSEGDLYILSEIRAKAYLDKFLYIEYFPFSLSHYFMLSSKNPLFNEIKTSLVSIDKSLIKALGFEEIEEINTWEENLIKFLSFINKIFPQLIEKCTILETFLNAPFFGIAIYHNTFLYVNSYFCELLGYTLEEFKKLAVLDTLYYEEFKEKIKKVVERRLKGEYFFSPYLPAALKTKDGRKIEILIFASTIFYQNKYCGFVVGIDITELKKLQKFLNLLRHINQILIHYSSEKEIYKSILPILYESLELKGIWISDKKGEILYSYPEDFRPSKNLIITTTEKTPFLKEINSYSLVIIPFIKEENIIAYLNLLSSEKGFFSKEALSLLTELQEDLNFALKKVDLIEKDLILGKLAEKAEELTIIADEKGEIDYINPYGEKILGLKREDLLEKNCFKLLLIPEEIIKLKKDTTRFVIYYKPDKTRMILELKISFIELPTKTKVIIVGKDLTKELEFEKERELLQYQDPLTGLPNSRGFQKKLTEFLNIFNKPSLLILIDFYRFSYINHFYGYEAGNFCLTELAKKFQNVIEDKGFLGRTGGDEFGLFIIDITKEAIYEWIKILENILNEPIFYQDKKISLDWNMGIVVFPQDGNTVDELRKKVNLALLEAKEKGPCKIEIYNPEIERKVEKDFKTELLIKEAFEKNFFVFYYQPYFETETLKLAGLEALVRIKKDKELILPAEFINFLENSPYLPDFEALCLKKNMEKIKKWKIPISINISSQTFKSTQFLNLLKNFKDIFSQYPYFLEIEITENTLAENIDIAKDIIETIKSFKIKVALDDFGTGFSSLNHLKDFPLDIVKIDISFIKDLAKDIKTYYIVESFINLSHSLNIKTIAEGVETEEQLELLKKLKCDYVQGYLLVKPKPEEEIETLFKF</sequence>
<dbReference type="Pfam" id="PF00990">
    <property type="entry name" value="GGDEF"/>
    <property type="match status" value="1"/>
</dbReference>
<dbReference type="CDD" id="cd01949">
    <property type="entry name" value="GGDEF"/>
    <property type="match status" value="1"/>
</dbReference>
<dbReference type="Pfam" id="PF00563">
    <property type="entry name" value="EAL"/>
    <property type="match status" value="1"/>
</dbReference>
<accession>A0A7V4N443</accession>
<dbReference type="PROSITE" id="PS50887">
    <property type="entry name" value="GGDEF"/>
    <property type="match status" value="1"/>
</dbReference>
<feature type="domain" description="EAL" evidence="2">
    <location>
        <begin position="770"/>
        <end position="1015"/>
    </location>
</feature>
<dbReference type="SUPFAM" id="SSF55073">
    <property type="entry name" value="Nucleotide cyclase"/>
    <property type="match status" value="1"/>
</dbReference>
<proteinExistence type="predicted"/>
<dbReference type="Gene3D" id="3.30.450.20">
    <property type="entry name" value="PAS domain"/>
    <property type="match status" value="2"/>
</dbReference>
<dbReference type="InterPro" id="IPR050706">
    <property type="entry name" value="Cyclic-di-GMP_PDE-like"/>
</dbReference>
<dbReference type="InterPro" id="IPR000160">
    <property type="entry name" value="GGDEF_dom"/>
</dbReference>
<dbReference type="PANTHER" id="PTHR33121">
    <property type="entry name" value="CYCLIC DI-GMP PHOSPHODIESTERASE PDEF"/>
    <property type="match status" value="1"/>
</dbReference>
<organism evidence="4">
    <name type="scientific">Thermodesulfobacterium geofontis</name>
    <dbReference type="NCBI Taxonomy" id="1295609"/>
    <lineage>
        <taxon>Bacteria</taxon>
        <taxon>Pseudomonadati</taxon>
        <taxon>Thermodesulfobacteriota</taxon>
        <taxon>Thermodesulfobacteria</taxon>
        <taxon>Thermodesulfobacteriales</taxon>
        <taxon>Thermodesulfobacteriaceae</taxon>
        <taxon>Thermodesulfobacterium</taxon>
    </lineage>
</organism>
<dbReference type="Gene3D" id="3.20.20.450">
    <property type="entry name" value="EAL domain"/>
    <property type="match status" value="1"/>
</dbReference>
<name>A0A7V4N443_9BACT</name>
<dbReference type="EMBL" id="DTEI01000007">
    <property type="protein sequence ID" value="HGU15088.1"/>
    <property type="molecule type" value="Genomic_DNA"/>
</dbReference>
<reference evidence="4" key="1">
    <citation type="journal article" date="2020" name="mSystems">
        <title>Genome- and Community-Level Interaction Insights into Carbon Utilization and Element Cycling Functions of Hydrothermarchaeota in Hydrothermal Sediment.</title>
        <authorList>
            <person name="Zhou Z."/>
            <person name="Liu Y."/>
            <person name="Xu W."/>
            <person name="Pan J."/>
            <person name="Luo Z.H."/>
            <person name="Li M."/>
        </authorList>
    </citation>
    <scope>NUCLEOTIDE SEQUENCE [LARGE SCALE GENOMIC DNA]</scope>
    <source>
        <strain evidence="4">SpSt-711</strain>
    </source>
</reference>
<evidence type="ECO:0000259" key="1">
    <source>
        <dbReference type="PROSITE" id="PS50112"/>
    </source>
</evidence>
<dbReference type="InterPro" id="IPR035919">
    <property type="entry name" value="EAL_sf"/>
</dbReference>
<feature type="domain" description="PAS" evidence="1">
    <location>
        <begin position="486"/>
        <end position="542"/>
    </location>
</feature>
<feature type="domain" description="GGDEF" evidence="3">
    <location>
        <begin position="629"/>
        <end position="761"/>
    </location>
</feature>
<dbReference type="Gene3D" id="3.30.70.270">
    <property type="match status" value="1"/>
</dbReference>
<dbReference type="Pfam" id="PF13426">
    <property type="entry name" value="PAS_9"/>
    <property type="match status" value="2"/>
</dbReference>
<dbReference type="NCBIfam" id="TIGR00254">
    <property type="entry name" value="GGDEF"/>
    <property type="match status" value="1"/>
</dbReference>
<evidence type="ECO:0000313" key="4">
    <source>
        <dbReference type="EMBL" id="HGU15088.1"/>
    </source>
</evidence>
<dbReference type="SUPFAM" id="SSF55781">
    <property type="entry name" value="GAF domain-like"/>
    <property type="match status" value="1"/>
</dbReference>
<dbReference type="SMART" id="SM00091">
    <property type="entry name" value="PAS"/>
    <property type="match status" value="2"/>
</dbReference>
<feature type="domain" description="PAS" evidence="1">
    <location>
        <begin position="256"/>
        <end position="303"/>
    </location>
</feature>
<comment type="caution">
    <text evidence="4">The sequence shown here is derived from an EMBL/GenBank/DDBJ whole genome shotgun (WGS) entry which is preliminary data.</text>
</comment>
<dbReference type="SMART" id="SM00267">
    <property type="entry name" value="GGDEF"/>
    <property type="match status" value="1"/>
</dbReference>
<dbReference type="SUPFAM" id="SSF141868">
    <property type="entry name" value="EAL domain-like"/>
    <property type="match status" value="1"/>
</dbReference>
<dbReference type="InterPro" id="IPR043128">
    <property type="entry name" value="Rev_trsase/Diguanyl_cyclase"/>
</dbReference>
<dbReference type="GO" id="GO:0071111">
    <property type="term" value="F:cyclic-guanylate-specific phosphodiesterase activity"/>
    <property type="evidence" value="ECO:0007669"/>
    <property type="project" value="InterPro"/>
</dbReference>